<evidence type="ECO:0000256" key="1">
    <source>
        <dbReference type="ARBA" id="ARBA00010466"/>
    </source>
</evidence>
<dbReference type="SUPFAM" id="SSF46785">
    <property type="entry name" value="Winged helix' DNA-binding domain"/>
    <property type="match status" value="1"/>
</dbReference>
<dbReference type="RefSeq" id="WP_263060816.1">
    <property type="nucleotide sequence ID" value="NZ_JAOUSE010000003.1"/>
</dbReference>
<dbReference type="Pfam" id="PF04198">
    <property type="entry name" value="Sugar-bind"/>
    <property type="match status" value="1"/>
</dbReference>
<keyword evidence="8" id="KW-1185">Reference proteome</keyword>
<comment type="similarity">
    <text evidence="1">Belongs to the SorC transcriptional regulatory family.</text>
</comment>
<evidence type="ECO:0000256" key="3">
    <source>
        <dbReference type="ARBA" id="ARBA00023125"/>
    </source>
</evidence>
<dbReference type="InterPro" id="IPR036390">
    <property type="entry name" value="WH_DNA-bd_sf"/>
</dbReference>
<gene>
    <name evidence="7" type="ORF">OEV82_01885</name>
</gene>
<evidence type="ECO:0000313" key="8">
    <source>
        <dbReference type="Proteomes" id="UP001208656"/>
    </source>
</evidence>
<name>A0ABT2WEG8_9BACI</name>
<dbReference type="SUPFAM" id="SSF100950">
    <property type="entry name" value="NagB/RpiA/CoA transferase-like"/>
    <property type="match status" value="1"/>
</dbReference>
<dbReference type="InterPro" id="IPR051054">
    <property type="entry name" value="SorC_transcr_regulators"/>
</dbReference>
<evidence type="ECO:0000256" key="2">
    <source>
        <dbReference type="ARBA" id="ARBA00023015"/>
    </source>
</evidence>
<keyword evidence="3" id="KW-0238">DNA-binding</keyword>
<protein>
    <recommendedName>
        <fullName evidence="9">Sugar-binding domain-containing protein</fullName>
    </recommendedName>
</protein>
<dbReference type="InterPro" id="IPR048715">
    <property type="entry name" value="CggR_N"/>
</dbReference>
<feature type="domain" description="CggR N-terminal DNA binding" evidence="6">
    <location>
        <begin position="19"/>
        <end position="89"/>
    </location>
</feature>
<dbReference type="Proteomes" id="UP001208656">
    <property type="component" value="Unassembled WGS sequence"/>
</dbReference>
<dbReference type="Pfam" id="PF21715">
    <property type="entry name" value="CggR_N"/>
    <property type="match status" value="1"/>
</dbReference>
<organism evidence="7 8">
    <name type="scientific">Pallidibacillus thermolactis</name>
    <dbReference type="NCBI Taxonomy" id="251051"/>
    <lineage>
        <taxon>Bacteria</taxon>
        <taxon>Bacillati</taxon>
        <taxon>Bacillota</taxon>
        <taxon>Bacilli</taxon>
        <taxon>Bacillales</taxon>
        <taxon>Bacillaceae</taxon>
        <taxon>Pallidibacillus</taxon>
    </lineage>
</organism>
<accession>A0ABT2WEG8</accession>
<evidence type="ECO:0000313" key="7">
    <source>
        <dbReference type="EMBL" id="MCU9593204.1"/>
    </source>
</evidence>
<sequence>MKKSLLDIQKRIVPDIVEIMQKRYRILQSIQYLQPVGRRSLSQSLDMTERVLRSEIEFLKSRNLVSVTNTGMSLTEEGKIILEDLEHIMKEFSGISSLEIELAQYLGIQNCIIVPGNADESEWVKSELGKMCAEKLTEVVKPKQTISVTGGTTIASVVDALPEKLKDMELTFVPARGGIGTDLKYQANSLCEMMAKKTAGDYMVLYVPDQVTQELYYSFINDTSIREVLMKIKSADIVIHGIGDAMVMAKRRKTSESEMEILKQEQVVAEAFGYYFDENGNEVNKVSTIGLQLEDLKHIPHILAVAGGASKAKAIKAYMKIAPKNTILVTDESAAKLILKG</sequence>
<evidence type="ECO:0000259" key="5">
    <source>
        <dbReference type="Pfam" id="PF04198"/>
    </source>
</evidence>
<proteinExistence type="inferred from homology"/>
<dbReference type="InterPro" id="IPR007324">
    <property type="entry name" value="Sugar-bd_dom_put"/>
</dbReference>
<comment type="caution">
    <text evidence="7">The sequence shown here is derived from an EMBL/GenBank/DDBJ whole genome shotgun (WGS) entry which is preliminary data.</text>
</comment>
<dbReference type="EMBL" id="JAOUSE010000003">
    <property type="protein sequence ID" value="MCU9593204.1"/>
    <property type="molecule type" value="Genomic_DNA"/>
</dbReference>
<dbReference type="InterPro" id="IPR037171">
    <property type="entry name" value="NagB/RpiA_transferase-like"/>
</dbReference>
<keyword evidence="4" id="KW-0804">Transcription</keyword>
<evidence type="ECO:0000256" key="4">
    <source>
        <dbReference type="ARBA" id="ARBA00023163"/>
    </source>
</evidence>
<dbReference type="Gene3D" id="1.10.10.10">
    <property type="entry name" value="Winged helix-like DNA-binding domain superfamily/Winged helix DNA-binding domain"/>
    <property type="match status" value="1"/>
</dbReference>
<dbReference type="PANTHER" id="PTHR34294">
    <property type="entry name" value="TRANSCRIPTIONAL REGULATOR-RELATED"/>
    <property type="match status" value="1"/>
</dbReference>
<reference evidence="7 8" key="1">
    <citation type="submission" date="2022-10" db="EMBL/GenBank/DDBJ databases">
        <title>Description of Fervidibacillus gen. nov. in the family Fervidibacillaceae fam. nov. with two species, Fervidibacillus albus sp. nov., and Fervidibacillus halotolerans sp. nov., isolated from tidal flat sediments.</title>
        <authorList>
            <person name="Kwon K.K."/>
            <person name="Yang S.-H."/>
        </authorList>
    </citation>
    <scope>NUCLEOTIDE SEQUENCE [LARGE SCALE GENOMIC DNA]</scope>
    <source>
        <strain evidence="7 8">DSM 23332</strain>
    </source>
</reference>
<evidence type="ECO:0000259" key="6">
    <source>
        <dbReference type="Pfam" id="PF21715"/>
    </source>
</evidence>
<dbReference type="Gene3D" id="3.40.50.1360">
    <property type="match status" value="1"/>
</dbReference>
<dbReference type="InterPro" id="IPR036388">
    <property type="entry name" value="WH-like_DNA-bd_sf"/>
</dbReference>
<dbReference type="PANTHER" id="PTHR34294:SF5">
    <property type="entry name" value="CENTRAL GLYCOLYTIC GENES REGULATOR"/>
    <property type="match status" value="1"/>
</dbReference>
<keyword evidence="2" id="KW-0805">Transcription regulation</keyword>
<evidence type="ECO:0008006" key="9">
    <source>
        <dbReference type="Google" id="ProtNLM"/>
    </source>
</evidence>
<feature type="domain" description="Sugar-binding" evidence="5">
    <location>
        <begin position="91"/>
        <end position="340"/>
    </location>
</feature>